<feature type="region of interest" description="Disordered" evidence="1">
    <location>
        <begin position="72"/>
        <end position="212"/>
    </location>
</feature>
<keyword evidence="3" id="KW-1185">Reference proteome</keyword>
<protein>
    <recommendedName>
        <fullName evidence="4">Ribosomal protein L7/L12 C-terminal domain-containing protein</fullName>
    </recommendedName>
</protein>
<gene>
    <name evidence="2" type="ORF">Y5W_00712</name>
</gene>
<reference evidence="2 3" key="1">
    <citation type="submission" date="2012-09" db="EMBL/GenBank/DDBJ databases">
        <title>Genome Sequence of alkane-degrading Bacterium Alcanivorax sp. 521-1.</title>
        <authorList>
            <person name="Lai Q."/>
            <person name="Shao Z."/>
        </authorList>
    </citation>
    <scope>NUCLEOTIDE SEQUENCE [LARGE SCALE GENOMIC DNA]</scope>
    <source>
        <strain evidence="2 3">521-1</strain>
    </source>
</reference>
<comment type="caution">
    <text evidence="2">The sequence shown here is derived from an EMBL/GenBank/DDBJ whole genome shotgun (WGS) entry which is preliminary data.</text>
</comment>
<evidence type="ECO:0000313" key="2">
    <source>
        <dbReference type="EMBL" id="MBF5055418.1"/>
    </source>
</evidence>
<dbReference type="Proteomes" id="UP000662703">
    <property type="component" value="Unassembled WGS sequence"/>
</dbReference>
<organism evidence="2 3">
    <name type="scientific">Alloalcanivorax profundimaris</name>
    <dbReference type="NCBI Taxonomy" id="2735259"/>
    <lineage>
        <taxon>Bacteria</taxon>
        <taxon>Pseudomonadati</taxon>
        <taxon>Pseudomonadota</taxon>
        <taxon>Gammaproteobacteria</taxon>
        <taxon>Oceanospirillales</taxon>
        <taxon>Alcanivoracaceae</taxon>
        <taxon>Alloalcanivorax</taxon>
    </lineage>
</organism>
<name>A0ABS0AMW1_9GAMM</name>
<sequence>MSDDNRFQVVLTGDLLGGADPERVTANLARLFKMPEAKARQLLGGGPRVVKKDADEATARKFQVALRQAGAHCELKPVNPPAAAPEDAGRAAPAGTPAPQATPEPAARPATFEARAPAGGGNVEPSPVGSAGQDGADLETVGTIRTGGAGFTGAFKVAPVGTDLDPGGRPEPAPAPDVSHLSMAEPGADLETLKRDEPPVAPDISHLSLSDD</sequence>
<evidence type="ECO:0008006" key="4">
    <source>
        <dbReference type="Google" id="ProtNLM"/>
    </source>
</evidence>
<dbReference type="RefSeq" id="WP_194864210.1">
    <property type="nucleotide sequence ID" value="NZ_ARXX01000007.1"/>
</dbReference>
<evidence type="ECO:0000313" key="3">
    <source>
        <dbReference type="Proteomes" id="UP000662703"/>
    </source>
</evidence>
<feature type="compositionally biased region" description="Low complexity" evidence="1">
    <location>
        <begin position="84"/>
        <end position="117"/>
    </location>
</feature>
<proteinExistence type="predicted"/>
<evidence type="ECO:0000256" key="1">
    <source>
        <dbReference type="SAM" id="MobiDB-lite"/>
    </source>
</evidence>
<dbReference type="EMBL" id="ARXX01000007">
    <property type="protein sequence ID" value="MBF5055418.1"/>
    <property type="molecule type" value="Genomic_DNA"/>
</dbReference>
<accession>A0ABS0AMW1</accession>